<dbReference type="HOGENOM" id="CLU_139698_6_2_11"/>
<evidence type="ECO:0008006" key="4">
    <source>
        <dbReference type="Google" id="ProtNLM"/>
    </source>
</evidence>
<accession>E3IWX4</accession>
<reference evidence="2 3" key="1">
    <citation type="submission" date="2010-10" db="EMBL/GenBank/DDBJ databases">
        <title>Complete sequence of Frankia sp. EuI1c.</title>
        <authorList>
            <consortium name="US DOE Joint Genome Institute"/>
            <person name="Lucas S."/>
            <person name="Copeland A."/>
            <person name="Lapidus A."/>
            <person name="Cheng J.-F."/>
            <person name="Bruce D."/>
            <person name="Goodwin L."/>
            <person name="Pitluck S."/>
            <person name="Chertkov O."/>
            <person name="Detter J.C."/>
            <person name="Han C."/>
            <person name="Tapia R."/>
            <person name="Land M."/>
            <person name="Hauser L."/>
            <person name="Jeffries C."/>
            <person name="Kyrpides N."/>
            <person name="Ivanova N."/>
            <person name="Mikhailova N."/>
            <person name="Beauchemin N."/>
            <person name="Sen A."/>
            <person name="Sur S.A."/>
            <person name="Gtari M."/>
            <person name="Wall L."/>
            <person name="Tisa L."/>
            <person name="Woyke T."/>
        </authorList>
    </citation>
    <scope>NUCLEOTIDE SEQUENCE [LARGE SCALE GENOMIC DNA]</scope>
    <source>
        <strain evidence="3">DSM 45817 / CECT 9037 / EuI1c</strain>
    </source>
</reference>
<dbReference type="InParanoid" id="E3IWX4"/>
<dbReference type="EMBL" id="CP002299">
    <property type="protein sequence ID" value="ADP82598.1"/>
    <property type="molecule type" value="Genomic_DNA"/>
</dbReference>
<dbReference type="Gene3D" id="3.30.70.20">
    <property type="match status" value="1"/>
</dbReference>
<evidence type="ECO:0000313" key="3">
    <source>
        <dbReference type="Proteomes" id="UP000002484"/>
    </source>
</evidence>
<dbReference type="AlphaFoldDB" id="E3IWX4"/>
<sequence length="103" mass="11142">MQSASSRTSGPSLVPTGWMLGVDWSVCDGRGWCVELLPELLVQDRWGYPLAQSDADRAAAARDGAPGTGRPAREIPVPDHLAPHARRAVETCPRLALRLRRAS</sequence>
<feature type="compositionally biased region" description="Low complexity" evidence="1">
    <location>
        <begin position="61"/>
        <end position="70"/>
    </location>
</feature>
<dbReference type="Proteomes" id="UP000002484">
    <property type="component" value="Chromosome"/>
</dbReference>
<dbReference type="RefSeq" id="WP_013425716.1">
    <property type="nucleotide sequence ID" value="NC_014666.1"/>
</dbReference>
<evidence type="ECO:0000313" key="2">
    <source>
        <dbReference type="EMBL" id="ADP82598.1"/>
    </source>
</evidence>
<gene>
    <name evidence="2" type="ordered locus">FraEuI1c_4605</name>
</gene>
<dbReference type="KEGG" id="fri:FraEuI1c_4605"/>
<proteinExistence type="predicted"/>
<evidence type="ECO:0000256" key="1">
    <source>
        <dbReference type="SAM" id="MobiDB-lite"/>
    </source>
</evidence>
<name>E3IWX4_PSEI1</name>
<organism evidence="2 3">
    <name type="scientific">Pseudofrankia inefficax (strain DSM 45817 / CECT 9037 / DDB 130130 / EuI1c)</name>
    <name type="common">Frankia inefficax</name>
    <dbReference type="NCBI Taxonomy" id="298654"/>
    <lineage>
        <taxon>Bacteria</taxon>
        <taxon>Bacillati</taxon>
        <taxon>Actinomycetota</taxon>
        <taxon>Actinomycetes</taxon>
        <taxon>Frankiales</taxon>
        <taxon>Frankiaceae</taxon>
        <taxon>Pseudofrankia</taxon>
    </lineage>
</organism>
<dbReference type="OrthoDB" id="4741951at2"/>
<keyword evidence="3" id="KW-1185">Reference proteome</keyword>
<protein>
    <recommendedName>
        <fullName evidence="4">Ferredoxin</fullName>
    </recommendedName>
</protein>
<dbReference type="eggNOG" id="COG1141">
    <property type="taxonomic scope" value="Bacteria"/>
</dbReference>
<dbReference type="Pfam" id="PF13459">
    <property type="entry name" value="Fer4_15"/>
    <property type="match status" value="1"/>
</dbReference>
<dbReference type="STRING" id="298654.FraEuI1c_4605"/>
<dbReference type="SUPFAM" id="SSF54862">
    <property type="entry name" value="4Fe-4S ferredoxins"/>
    <property type="match status" value="1"/>
</dbReference>
<feature type="region of interest" description="Disordered" evidence="1">
    <location>
        <begin position="57"/>
        <end position="77"/>
    </location>
</feature>